<keyword evidence="2" id="KW-1185">Reference proteome</keyword>
<organism evidence="1 2">
    <name type="scientific">Croceimicrobium hydrocarbonivorans</name>
    <dbReference type="NCBI Taxonomy" id="2761580"/>
    <lineage>
        <taxon>Bacteria</taxon>
        <taxon>Pseudomonadati</taxon>
        <taxon>Bacteroidota</taxon>
        <taxon>Flavobacteriia</taxon>
        <taxon>Flavobacteriales</taxon>
        <taxon>Owenweeksiaceae</taxon>
        <taxon>Croceimicrobium</taxon>
    </lineage>
</organism>
<dbReference type="Gene3D" id="1.10.3210.10">
    <property type="entry name" value="Hypothetical protein af1432"/>
    <property type="match status" value="1"/>
</dbReference>
<gene>
    <name evidence="1" type="ORF">H4K34_06430</name>
</gene>
<dbReference type="KEGG" id="chyd:H4K34_06430"/>
<dbReference type="InterPro" id="IPR009218">
    <property type="entry name" value="HD_phosphohydro"/>
</dbReference>
<dbReference type="RefSeq" id="WP_210760001.1">
    <property type="nucleotide sequence ID" value="NZ_CP060139.1"/>
</dbReference>
<dbReference type="PANTHER" id="PTHR21174">
    <property type="match status" value="1"/>
</dbReference>
<sequence>MNELKNTWHQLVARYSSEEQLIEDLWLEIEKAHSSPKRHYHNLEHLQYMLKLALKFQQSIQDLDTLLFSIFYHDFVYQATKSDNEERSAEVATQRLQKLSLANSKIQNCQAQILATKSHENIGDKDCDFLLDFDLAILGDEPAVYESYCQKIRKEYSIYPNYLYRKGRKKVLEHFLAMEWIFKTAEFRDSHEKQARQNLKMELGRL</sequence>
<protein>
    <recommendedName>
        <fullName evidence="3">Metal-dependent HD superfamily phosphohydrolase</fullName>
    </recommendedName>
</protein>
<evidence type="ECO:0000313" key="1">
    <source>
        <dbReference type="EMBL" id="QNR25473.1"/>
    </source>
</evidence>
<dbReference type="AlphaFoldDB" id="A0A7H0VIC5"/>
<proteinExistence type="predicted"/>
<dbReference type="PANTHER" id="PTHR21174:SF0">
    <property type="entry name" value="HD PHOSPHOHYDROLASE FAMILY PROTEIN-RELATED"/>
    <property type="match status" value="1"/>
</dbReference>
<evidence type="ECO:0000313" key="2">
    <source>
        <dbReference type="Proteomes" id="UP000516305"/>
    </source>
</evidence>
<dbReference type="EMBL" id="CP060139">
    <property type="protein sequence ID" value="QNR25473.1"/>
    <property type="molecule type" value="Genomic_DNA"/>
</dbReference>
<name>A0A7H0VIC5_9FLAO</name>
<reference evidence="1 2" key="1">
    <citation type="submission" date="2020-08" db="EMBL/GenBank/DDBJ databases">
        <title>Croceimicrobium hydrocarbonivorans gen. nov., sp. nov., a novel marine bacterium isolated from a bacterial consortium that degrades polyethylene terephthalate.</title>
        <authorList>
            <person name="Liu R."/>
        </authorList>
    </citation>
    <scope>NUCLEOTIDE SEQUENCE [LARGE SCALE GENOMIC DNA]</scope>
    <source>
        <strain evidence="1 2">A20-9</strain>
    </source>
</reference>
<dbReference type="Proteomes" id="UP000516305">
    <property type="component" value="Chromosome"/>
</dbReference>
<dbReference type="PIRSF" id="PIRSF035170">
    <property type="entry name" value="HD_phosphohydro"/>
    <property type="match status" value="1"/>
</dbReference>
<accession>A0A7H0VIC5</accession>
<evidence type="ECO:0008006" key="3">
    <source>
        <dbReference type="Google" id="ProtNLM"/>
    </source>
</evidence>
<dbReference type="SUPFAM" id="SSF109604">
    <property type="entry name" value="HD-domain/PDEase-like"/>
    <property type="match status" value="1"/>
</dbReference>